<protein>
    <submittedName>
        <fullName evidence="1">Uncharacterized protein</fullName>
    </submittedName>
</protein>
<comment type="caution">
    <text evidence="1">The sequence shown here is derived from an EMBL/GenBank/DDBJ whole genome shotgun (WGS) entry which is preliminary data.</text>
</comment>
<dbReference type="AlphaFoldDB" id="A0A396HPA4"/>
<name>A0A396HPA4_MEDTR</name>
<reference evidence="2" key="1">
    <citation type="journal article" date="2018" name="Nat. Plants">
        <title>Whole-genome landscape of Medicago truncatula symbiotic genes.</title>
        <authorList>
            <person name="Pecrix Y."/>
            <person name="Staton S.E."/>
            <person name="Sallet E."/>
            <person name="Lelandais-Briere C."/>
            <person name="Moreau S."/>
            <person name="Carrere S."/>
            <person name="Blein T."/>
            <person name="Jardinaud M.F."/>
            <person name="Latrasse D."/>
            <person name="Zouine M."/>
            <person name="Zahm M."/>
            <person name="Kreplak J."/>
            <person name="Mayjonade B."/>
            <person name="Satge C."/>
            <person name="Perez M."/>
            <person name="Cauet S."/>
            <person name="Marande W."/>
            <person name="Chantry-Darmon C."/>
            <person name="Lopez-Roques C."/>
            <person name="Bouchez O."/>
            <person name="Berard A."/>
            <person name="Debelle F."/>
            <person name="Munos S."/>
            <person name="Bendahmane A."/>
            <person name="Berges H."/>
            <person name="Niebel A."/>
            <person name="Buitink J."/>
            <person name="Frugier F."/>
            <person name="Benhamed M."/>
            <person name="Crespi M."/>
            <person name="Gouzy J."/>
            <person name="Gamas P."/>
        </authorList>
    </citation>
    <scope>NUCLEOTIDE SEQUENCE [LARGE SCALE GENOMIC DNA]</scope>
    <source>
        <strain evidence="2">cv. Jemalong A17</strain>
    </source>
</reference>
<evidence type="ECO:0000313" key="1">
    <source>
        <dbReference type="EMBL" id="RHN54331.1"/>
    </source>
</evidence>
<sequence>MIGNVLRSNNKGNPCGRSLVVKICCLLEMEREVVVDHSYCKANQYWSLVVVDVTKASKLYPSCYCRVRGRLVERNKNTFQGIELGKK</sequence>
<evidence type="ECO:0000313" key="2">
    <source>
        <dbReference type="Proteomes" id="UP000265566"/>
    </source>
</evidence>
<gene>
    <name evidence="1" type="ORF">MtrunA17_Chr5g0405541</name>
</gene>
<dbReference type="EMBL" id="PSQE01000005">
    <property type="protein sequence ID" value="RHN54331.1"/>
    <property type="molecule type" value="Genomic_DNA"/>
</dbReference>
<dbReference type="Proteomes" id="UP000265566">
    <property type="component" value="Chromosome 5"/>
</dbReference>
<accession>A0A396HPA4</accession>
<proteinExistence type="predicted"/>
<dbReference type="Gramene" id="rna29346">
    <property type="protein sequence ID" value="RHN54331.1"/>
    <property type="gene ID" value="gene29346"/>
</dbReference>
<organism evidence="1 2">
    <name type="scientific">Medicago truncatula</name>
    <name type="common">Barrel medic</name>
    <name type="synonym">Medicago tribuloides</name>
    <dbReference type="NCBI Taxonomy" id="3880"/>
    <lineage>
        <taxon>Eukaryota</taxon>
        <taxon>Viridiplantae</taxon>
        <taxon>Streptophyta</taxon>
        <taxon>Embryophyta</taxon>
        <taxon>Tracheophyta</taxon>
        <taxon>Spermatophyta</taxon>
        <taxon>Magnoliopsida</taxon>
        <taxon>eudicotyledons</taxon>
        <taxon>Gunneridae</taxon>
        <taxon>Pentapetalae</taxon>
        <taxon>rosids</taxon>
        <taxon>fabids</taxon>
        <taxon>Fabales</taxon>
        <taxon>Fabaceae</taxon>
        <taxon>Papilionoideae</taxon>
        <taxon>50 kb inversion clade</taxon>
        <taxon>NPAAA clade</taxon>
        <taxon>Hologalegina</taxon>
        <taxon>IRL clade</taxon>
        <taxon>Trifolieae</taxon>
        <taxon>Medicago</taxon>
    </lineage>
</organism>